<sequence>MVEFNQRVIEEFRRNGGRVGGMFEGAPLVLLTTQGARSGAPRTNPAVYFRDGARLLVFASNAGAPHHPAWYHNLLAYPQVTVEIGEDGRLRTYATQATPLEGAERDRHYREQAERDPAFAEYQRKTTRVIPVVALHPLALGDGSARVEAVSAQLRRHHAELRAELARLREALAAGVVPDAPQRALAEHCLTFCDHLDLHHIRENGAFTAFEDHSPALRPAIARLRAEHHVVAEKLAELRSVLTGGADPGRIGAALDRITDGLEEHFAYEEASLFPAA</sequence>
<reference evidence="4" key="1">
    <citation type="submission" date="2019-09" db="EMBL/GenBank/DDBJ databases">
        <authorList>
            <person name="Teo W.F.A."/>
            <person name="Duangmal K."/>
        </authorList>
    </citation>
    <scope>NUCLEOTIDE SEQUENCE [LARGE SCALE GENOMIC DNA]</scope>
    <source>
        <strain evidence="4">K81G1</strain>
    </source>
</reference>
<dbReference type="PANTHER" id="PTHR39428">
    <property type="entry name" value="F420H(2)-DEPENDENT QUINONE REDUCTASE RV1261C"/>
    <property type="match status" value="1"/>
</dbReference>
<dbReference type="GO" id="GO:0005886">
    <property type="term" value="C:plasma membrane"/>
    <property type="evidence" value="ECO:0007669"/>
    <property type="project" value="TreeGrafter"/>
</dbReference>
<dbReference type="Pfam" id="PF04075">
    <property type="entry name" value="F420H2_quin_red"/>
    <property type="match status" value="1"/>
</dbReference>
<feature type="domain" description="Hemerythrin-like" evidence="3">
    <location>
        <begin position="152"/>
        <end position="277"/>
    </location>
</feature>
<gene>
    <name evidence="4" type="ORF">FPZ12_042815</name>
</gene>
<protein>
    <submittedName>
        <fullName evidence="4">Nitroreductase family deazaflavin-dependent oxidoreductase</fullName>
    </submittedName>
</protein>
<comment type="catalytic activity">
    <reaction evidence="2">
        <text>oxidized coenzyme F420-(gamma-L-Glu)(n) + a quinol + H(+) = reduced coenzyme F420-(gamma-L-Glu)(n) + a quinone</text>
        <dbReference type="Rhea" id="RHEA:39663"/>
        <dbReference type="Rhea" id="RHEA-COMP:12939"/>
        <dbReference type="Rhea" id="RHEA-COMP:14378"/>
        <dbReference type="ChEBI" id="CHEBI:15378"/>
        <dbReference type="ChEBI" id="CHEBI:24646"/>
        <dbReference type="ChEBI" id="CHEBI:132124"/>
        <dbReference type="ChEBI" id="CHEBI:133980"/>
        <dbReference type="ChEBI" id="CHEBI:139511"/>
    </reaction>
</comment>
<dbReference type="GO" id="GO:0016491">
    <property type="term" value="F:oxidoreductase activity"/>
    <property type="evidence" value="ECO:0007669"/>
    <property type="project" value="InterPro"/>
</dbReference>
<dbReference type="NCBIfam" id="TIGR00026">
    <property type="entry name" value="hi_GC_TIGR00026"/>
    <property type="match status" value="1"/>
</dbReference>
<evidence type="ECO:0000259" key="3">
    <source>
        <dbReference type="Pfam" id="PF01814"/>
    </source>
</evidence>
<dbReference type="OrthoDB" id="8225825at2"/>
<organism evidence="4 5">
    <name type="scientific">Amycolatopsis acidicola</name>
    <dbReference type="NCBI Taxonomy" id="2596893"/>
    <lineage>
        <taxon>Bacteria</taxon>
        <taxon>Bacillati</taxon>
        <taxon>Actinomycetota</taxon>
        <taxon>Actinomycetes</taxon>
        <taxon>Pseudonocardiales</taxon>
        <taxon>Pseudonocardiaceae</taxon>
        <taxon>Amycolatopsis</taxon>
    </lineage>
</organism>
<dbReference type="Gene3D" id="2.30.110.10">
    <property type="entry name" value="Electron Transport, Fmn-binding Protein, Chain A"/>
    <property type="match status" value="1"/>
</dbReference>
<dbReference type="AlphaFoldDB" id="A0A5N0UKJ8"/>
<dbReference type="Proteomes" id="UP000319769">
    <property type="component" value="Unassembled WGS sequence"/>
</dbReference>
<dbReference type="InterPro" id="IPR012349">
    <property type="entry name" value="Split_barrel_FMN-bd"/>
</dbReference>
<accession>A0A5N0UKJ8</accession>
<evidence type="ECO:0000256" key="1">
    <source>
        <dbReference type="ARBA" id="ARBA00008710"/>
    </source>
</evidence>
<comment type="caution">
    <text evidence="4">The sequence shown here is derived from an EMBL/GenBank/DDBJ whole genome shotgun (WGS) entry which is preliminary data.</text>
</comment>
<dbReference type="InterPro" id="IPR004378">
    <property type="entry name" value="F420H2_quin_Rdtase"/>
</dbReference>
<evidence type="ECO:0000313" key="5">
    <source>
        <dbReference type="Proteomes" id="UP000319769"/>
    </source>
</evidence>
<dbReference type="GO" id="GO:0070967">
    <property type="term" value="F:coenzyme F420 binding"/>
    <property type="evidence" value="ECO:0007669"/>
    <property type="project" value="TreeGrafter"/>
</dbReference>
<evidence type="ECO:0000313" key="4">
    <source>
        <dbReference type="EMBL" id="KAA9149702.1"/>
    </source>
</evidence>
<proteinExistence type="inferred from homology"/>
<name>A0A5N0UKJ8_9PSEU</name>
<dbReference type="CDD" id="cd12108">
    <property type="entry name" value="Hr-like"/>
    <property type="match status" value="1"/>
</dbReference>
<keyword evidence="5" id="KW-1185">Reference proteome</keyword>
<dbReference type="EMBL" id="VMNW02000135">
    <property type="protein sequence ID" value="KAA9149702.1"/>
    <property type="molecule type" value="Genomic_DNA"/>
</dbReference>
<dbReference type="Gene3D" id="1.20.120.520">
    <property type="entry name" value="nmb1532 protein domain like"/>
    <property type="match status" value="1"/>
</dbReference>
<dbReference type="PANTHER" id="PTHR39428:SF1">
    <property type="entry name" value="F420H(2)-DEPENDENT QUINONE REDUCTASE RV1261C"/>
    <property type="match status" value="1"/>
</dbReference>
<dbReference type="Pfam" id="PF01814">
    <property type="entry name" value="Hemerythrin"/>
    <property type="match status" value="1"/>
</dbReference>
<evidence type="ECO:0000256" key="2">
    <source>
        <dbReference type="ARBA" id="ARBA00049106"/>
    </source>
</evidence>
<comment type="similarity">
    <text evidence="1">Belongs to the F420H(2)-dependent quinone reductase family.</text>
</comment>
<dbReference type="InterPro" id="IPR012312">
    <property type="entry name" value="Hemerythrin-like"/>
</dbReference>
<dbReference type="SUPFAM" id="SSF50475">
    <property type="entry name" value="FMN-binding split barrel"/>
    <property type="match status" value="1"/>
</dbReference>